<gene>
    <name evidence="1" type="ORF">Tchl_0315</name>
</gene>
<keyword evidence="2" id="KW-1185">Reference proteome</keyword>
<dbReference type="STRING" id="96773.Tchl_0315"/>
<dbReference type="RefSeq" id="WP_075146836.1">
    <property type="nucleotide sequence ID" value="NZ_CP018839.1"/>
</dbReference>
<dbReference type="InterPro" id="IPR021844">
    <property type="entry name" value="Integr_conj_element_PFL4704"/>
</dbReference>
<dbReference type="AlphaFoldDB" id="A0A1H5WCX0"/>
<evidence type="ECO:0000313" key="2">
    <source>
        <dbReference type="Proteomes" id="UP000185739"/>
    </source>
</evidence>
<dbReference type="Proteomes" id="UP000185739">
    <property type="component" value="Chromosome"/>
</dbReference>
<dbReference type="EMBL" id="CP018839">
    <property type="protein sequence ID" value="APR03188.1"/>
    <property type="molecule type" value="Genomic_DNA"/>
</dbReference>
<dbReference type="KEGG" id="tcl:Tchl_0315"/>
<organism evidence="1 2">
    <name type="scientific">Thauera chlorobenzoica</name>
    <dbReference type="NCBI Taxonomy" id="96773"/>
    <lineage>
        <taxon>Bacteria</taxon>
        <taxon>Pseudomonadati</taxon>
        <taxon>Pseudomonadota</taxon>
        <taxon>Betaproteobacteria</taxon>
        <taxon>Rhodocyclales</taxon>
        <taxon>Zoogloeaceae</taxon>
        <taxon>Thauera</taxon>
    </lineage>
</organism>
<proteinExistence type="predicted"/>
<protein>
    <submittedName>
        <fullName evidence="1">Uncharacterized protein</fullName>
    </submittedName>
</protein>
<dbReference type="Pfam" id="PF11920">
    <property type="entry name" value="DUF3438"/>
    <property type="match status" value="1"/>
</dbReference>
<name>A0A1H5WCX0_9RHOO</name>
<evidence type="ECO:0000313" key="1">
    <source>
        <dbReference type="EMBL" id="APR03188.1"/>
    </source>
</evidence>
<dbReference type="NCBIfam" id="TIGR03749">
    <property type="entry name" value="conj_TIGR03749"/>
    <property type="match status" value="1"/>
</dbReference>
<sequence>MKTLSLAGLGALLALSALPAHAVEILRWERLPLTVPLVVGQERIVFIDRNVRVGVPASLGERLRIQSAGGAVYLRASEAIEPTRLQLQDADTGALILLDIAAEPAREGMAPLEPVRIVEGQATAARYGERENPSDAGATRDQPRQAQRETPIAVVLTRYAAQNLYAPLRTVEPVPGVIRVNLRRDLALDTLLPTLAVRATALAAWRLEDQWITAVRLNNCSAGWIGLDPRALQGDILTATFQHASLGPQGTAEDTTVVYLVTRGRGLAQSLLPAIHRFDPAAHLSQAGAHHSAKEADHAQ</sequence>
<accession>A0A1H5WCX0</accession>
<dbReference type="OrthoDB" id="7064293at2"/>
<reference evidence="1 2" key="1">
    <citation type="submission" date="2016-12" db="EMBL/GenBank/DDBJ databases">
        <title>Complete genome sequence of Thauera chlorobenzoica, a Betaproteobacterium degrading haloaromatics anaerobically to CO2 and halides.</title>
        <authorList>
            <person name="Goris T."/>
            <person name="Mergelsberg M."/>
            <person name="Boll M."/>
        </authorList>
    </citation>
    <scope>NUCLEOTIDE SEQUENCE [LARGE SCALE GENOMIC DNA]</scope>
    <source>
        <strain evidence="1 2">3CB1</strain>
    </source>
</reference>